<dbReference type="Proteomes" id="UP000003416">
    <property type="component" value="Unassembled WGS sequence"/>
</dbReference>
<gene>
    <name evidence="3" type="ORF">HMPREF9446_02393</name>
</gene>
<evidence type="ECO:0000259" key="2">
    <source>
        <dbReference type="Pfam" id="PF01370"/>
    </source>
</evidence>
<accession>F3PUP8</accession>
<dbReference type="Pfam" id="PF01370">
    <property type="entry name" value="Epimerase"/>
    <property type="match status" value="1"/>
</dbReference>
<dbReference type="HOGENOM" id="CLU_863171_0_0_10"/>
<dbReference type="eggNOG" id="COG0451">
    <property type="taxonomic scope" value="Bacteria"/>
</dbReference>
<dbReference type="PANTHER" id="PTHR43000">
    <property type="entry name" value="DTDP-D-GLUCOSE 4,6-DEHYDRATASE-RELATED"/>
    <property type="match status" value="1"/>
</dbReference>
<sequence>MCKILVTGGSGFIGTNVILSLLKGGHDVLNLDFHKPKLSKLESVTTSCDIDAFSELNSKIIEFSPDYIIHLAARTDLDGKSLNDYSANILGVENLMKILPLLSNLKKVIITSSMLVCHTGYCPKNQFDYAPSTLYGESKVKTEEIVWNNKPQCDWAIIRPTSIWGPWFGVPYRNFFDMMMAHRYFHIGNKGCTKTYGYVGNAVYQIEQILFNDTRDESQKVFYIGDDPPINIEDWANEIAGELGYEVRRMPWWFLRLAAWGGDLLKLAGIAFPMTSFRLKNMTTDNVIDLSDTYKIAPNPPYSRKKGIKETLNWLVLTKH</sequence>
<dbReference type="STRING" id="763034.HMPREF9446_02393"/>
<proteinExistence type="inferred from homology"/>
<dbReference type="Gene3D" id="3.40.50.720">
    <property type="entry name" value="NAD(P)-binding Rossmann-like Domain"/>
    <property type="match status" value="1"/>
</dbReference>
<reference evidence="3 4" key="1">
    <citation type="submission" date="2011-02" db="EMBL/GenBank/DDBJ databases">
        <authorList>
            <person name="Weinstock G."/>
            <person name="Sodergren E."/>
            <person name="Clifton S."/>
            <person name="Fulton L."/>
            <person name="Fulton B."/>
            <person name="Courtney L."/>
            <person name="Fronick C."/>
            <person name="Harrison M."/>
            <person name="Strong C."/>
            <person name="Farmer C."/>
            <person name="Delahaunty K."/>
            <person name="Markovic C."/>
            <person name="Hall O."/>
            <person name="Minx P."/>
            <person name="Tomlinson C."/>
            <person name="Mitreva M."/>
            <person name="Hou S."/>
            <person name="Chen J."/>
            <person name="Wollam A."/>
            <person name="Pepin K.H."/>
            <person name="Johnson M."/>
            <person name="Bhonagiri V."/>
            <person name="Zhang X."/>
            <person name="Suruliraj S."/>
            <person name="Warren W."/>
            <person name="Chinwalla A."/>
            <person name="Mardis E.R."/>
            <person name="Wilson R.K."/>
        </authorList>
    </citation>
    <scope>NUCLEOTIDE SEQUENCE [LARGE SCALE GENOMIC DNA]</scope>
    <source>
        <strain evidence="3 4">YIT 12057</strain>
    </source>
</reference>
<protein>
    <submittedName>
        <fullName evidence="3">NAD dependent epimerase/dehydratase family protein</fullName>
    </submittedName>
</protein>
<dbReference type="EMBL" id="AFBN01000047">
    <property type="protein sequence ID" value="EGF55991.1"/>
    <property type="molecule type" value="Genomic_DNA"/>
</dbReference>
<dbReference type="SUPFAM" id="SSF51735">
    <property type="entry name" value="NAD(P)-binding Rossmann-fold domains"/>
    <property type="match status" value="1"/>
</dbReference>
<evidence type="ECO:0000313" key="3">
    <source>
        <dbReference type="EMBL" id="EGF55991.1"/>
    </source>
</evidence>
<evidence type="ECO:0000256" key="1">
    <source>
        <dbReference type="ARBA" id="ARBA00007637"/>
    </source>
</evidence>
<organism evidence="3 4">
    <name type="scientific">Bacteroides fluxus YIT 12057</name>
    <dbReference type="NCBI Taxonomy" id="763034"/>
    <lineage>
        <taxon>Bacteria</taxon>
        <taxon>Pseudomonadati</taxon>
        <taxon>Bacteroidota</taxon>
        <taxon>Bacteroidia</taxon>
        <taxon>Bacteroidales</taxon>
        <taxon>Bacteroidaceae</taxon>
        <taxon>Bacteroides</taxon>
    </lineage>
</organism>
<dbReference type="GeneID" id="86049920"/>
<name>F3PUP8_9BACE</name>
<keyword evidence="4" id="KW-1185">Reference proteome</keyword>
<dbReference type="RefSeq" id="WP_009125648.1">
    <property type="nucleotide sequence ID" value="NZ_GL882644.1"/>
</dbReference>
<evidence type="ECO:0000313" key="4">
    <source>
        <dbReference type="Proteomes" id="UP000003416"/>
    </source>
</evidence>
<dbReference type="InterPro" id="IPR036291">
    <property type="entry name" value="NAD(P)-bd_dom_sf"/>
</dbReference>
<dbReference type="AlphaFoldDB" id="F3PUP8"/>
<comment type="similarity">
    <text evidence="1">Belongs to the NAD(P)-dependent epimerase/dehydratase family.</text>
</comment>
<feature type="domain" description="NAD-dependent epimerase/dehydratase" evidence="2">
    <location>
        <begin position="4"/>
        <end position="175"/>
    </location>
</feature>
<comment type="caution">
    <text evidence="3">The sequence shown here is derived from an EMBL/GenBank/DDBJ whole genome shotgun (WGS) entry which is preliminary data.</text>
</comment>
<dbReference type="InterPro" id="IPR001509">
    <property type="entry name" value="Epimerase_deHydtase"/>
</dbReference>